<proteinExistence type="inferred from homology"/>
<sequence>DNKNYLRSLPFSHQDDEMIMVHSSPTNPSHWYYVLSMPDALIEMQAFSQNLCFIGHSHVPLVFSNQDMIREPLVQIEQNHKYIVNVGSVGQPRDGNPQLCYTLYDTHKREIKYVRLDYDIHTTYAKIIEAGLPLYLAERLLKGY</sequence>
<comment type="caution">
    <text evidence="3">The sequence shown here is derived from an EMBL/GenBank/DDBJ whole genome shotgun (WGS) entry which is preliminary data.</text>
</comment>
<dbReference type="Pfam" id="PF12850">
    <property type="entry name" value="Metallophos_2"/>
    <property type="match status" value="1"/>
</dbReference>
<reference evidence="3" key="1">
    <citation type="journal article" date="2020" name="mSystems">
        <title>Genome- and Community-Level Interaction Insights into Carbon Utilization and Element Cycling Functions of Hydrothermarchaeota in Hydrothermal Sediment.</title>
        <authorList>
            <person name="Zhou Z."/>
            <person name="Liu Y."/>
            <person name="Xu W."/>
            <person name="Pan J."/>
            <person name="Luo Z.H."/>
            <person name="Li M."/>
        </authorList>
    </citation>
    <scope>NUCLEOTIDE SEQUENCE [LARGE SCALE GENOMIC DNA]</scope>
    <source>
        <strain evidence="3">HyVt-577</strain>
    </source>
</reference>
<dbReference type="Gene3D" id="3.60.21.10">
    <property type="match status" value="1"/>
</dbReference>
<organism evidence="3">
    <name type="scientific">Caldithrix abyssi</name>
    <dbReference type="NCBI Taxonomy" id="187145"/>
    <lineage>
        <taxon>Bacteria</taxon>
        <taxon>Pseudomonadati</taxon>
        <taxon>Calditrichota</taxon>
        <taxon>Calditrichia</taxon>
        <taxon>Calditrichales</taxon>
        <taxon>Calditrichaceae</taxon>
        <taxon>Caldithrix</taxon>
    </lineage>
</organism>
<name>A0A7V4U424_CALAY</name>
<dbReference type="AlphaFoldDB" id="A0A7V4U424"/>
<evidence type="ECO:0000259" key="2">
    <source>
        <dbReference type="Pfam" id="PF12850"/>
    </source>
</evidence>
<evidence type="ECO:0000256" key="1">
    <source>
        <dbReference type="ARBA" id="ARBA00008950"/>
    </source>
</evidence>
<accession>A0A7V4U424</accession>
<feature type="non-terminal residue" evidence="3">
    <location>
        <position position="1"/>
    </location>
</feature>
<feature type="domain" description="Calcineurin-like phosphoesterase" evidence="2">
    <location>
        <begin position="10"/>
        <end position="108"/>
    </location>
</feature>
<dbReference type="SUPFAM" id="SSF56300">
    <property type="entry name" value="Metallo-dependent phosphatases"/>
    <property type="match status" value="1"/>
</dbReference>
<protein>
    <submittedName>
        <fullName evidence="3">Metallophosphoesterase</fullName>
    </submittedName>
</protein>
<dbReference type="InterPro" id="IPR029052">
    <property type="entry name" value="Metallo-depent_PP-like"/>
</dbReference>
<comment type="similarity">
    <text evidence="1">Belongs to the metallophosphoesterase superfamily. YfcE family.</text>
</comment>
<evidence type="ECO:0000313" key="3">
    <source>
        <dbReference type="EMBL" id="HGY57298.1"/>
    </source>
</evidence>
<gene>
    <name evidence="3" type="ORF">ENK44_16440</name>
</gene>
<dbReference type="Proteomes" id="UP000885779">
    <property type="component" value="Unassembled WGS sequence"/>
</dbReference>
<dbReference type="EMBL" id="DRQG01000152">
    <property type="protein sequence ID" value="HGY57298.1"/>
    <property type="molecule type" value="Genomic_DNA"/>
</dbReference>
<dbReference type="InterPro" id="IPR024654">
    <property type="entry name" value="Calcineurin-like_PHP_lpxH"/>
</dbReference>